<reference evidence="2 3" key="1">
    <citation type="submission" date="2019-02" db="EMBL/GenBank/DDBJ databases">
        <title>Genomic plasticity associated with the antimicrobial resistance in Vibrio cholerae.</title>
        <authorList>
            <person name="Verma J."/>
            <person name="Bag S."/>
            <person name="Saha B."/>
            <person name="Kumar P."/>
            <person name="Ghosh T.S."/>
            <person name="Dayal M."/>
            <person name="Senapati T."/>
            <person name="Mehra S."/>
            <person name="Dey P."/>
            <person name="Desigamani A."/>
            <person name="Kumar D."/>
            <person name="Rana P."/>
            <person name="Kumar B."/>
            <person name="Maiti T.K."/>
            <person name="Sharma N.C."/>
            <person name="Bhadra R.K."/>
            <person name="Mutreja A."/>
            <person name="Nair G.B."/>
            <person name="Ramamurthy T."/>
            <person name="Das B."/>
        </authorList>
    </citation>
    <scope>NUCLEOTIDE SEQUENCE [LARGE SCALE GENOMIC DNA]</scope>
    <source>
        <strain evidence="2 3">IDH06781</strain>
    </source>
</reference>
<evidence type="ECO:0000313" key="2">
    <source>
        <dbReference type="EMBL" id="TBM41304.1"/>
    </source>
</evidence>
<proteinExistence type="predicted"/>
<dbReference type="NCBIfam" id="TIGR03756">
    <property type="entry name" value="conj_TIGR03756"/>
    <property type="match status" value="1"/>
</dbReference>
<evidence type="ECO:0000313" key="3">
    <source>
        <dbReference type="Proteomes" id="UP000294145"/>
    </source>
</evidence>
<dbReference type="InterPro" id="IPR026331">
    <property type="entry name" value="PFL_4710"/>
</dbReference>
<dbReference type="Pfam" id="PF06834">
    <property type="entry name" value="TraU"/>
    <property type="match status" value="1"/>
</dbReference>
<name>A0A7Z7VMU6_VIBCL</name>
<dbReference type="InterPro" id="IPR009649">
    <property type="entry name" value="TraU"/>
</dbReference>
<organism evidence="2 3">
    <name type="scientific">Vibrio cholerae</name>
    <dbReference type="NCBI Taxonomy" id="666"/>
    <lineage>
        <taxon>Bacteria</taxon>
        <taxon>Pseudomonadati</taxon>
        <taxon>Pseudomonadota</taxon>
        <taxon>Gammaproteobacteria</taxon>
        <taxon>Vibrionales</taxon>
        <taxon>Vibrionaceae</taxon>
        <taxon>Vibrio</taxon>
    </lineage>
</organism>
<evidence type="ECO:0000256" key="1">
    <source>
        <dbReference type="SAM" id="SignalP"/>
    </source>
</evidence>
<dbReference type="AlphaFoldDB" id="A0A7Z7VMU6"/>
<keyword evidence="1" id="KW-0732">Signal</keyword>
<feature type="signal peptide" evidence="1">
    <location>
        <begin position="1"/>
        <end position="31"/>
    </location>
</feature>
<sequence length="390" mass="43737">MPRICFNKSVRYNMKYLLCLLSVVFSASLPAVDFSQIGTVTGERPKEPVCEPWPDCWDVRADPDKYREEQSNKPIDDSVEGISTAEIMNASTNFSCMSWRVIGGCVWYTWPSKISFSIKVKHYIPDYVISVYQRSGENPWQLMKWIDEPGNSLLETISGYSPGSGSVNSNGRANKSTNIAFKNAMAVGNPLASVWQSLGFGYFLCKSDATSFLPAYASSFDNLLWRVQPVEAMLYMPSQLIGQQHKIAPSNSDFLSKWAYLYPRTGFVVTNDDLKAAAVAAQRVASIVTSQGSDATMHIANRPSMQGQNGWWPPKTVTENDASQGYFQMLLPKKESSCHLIADMGDGYMSGEGDGLMDWRNRQGNYAWNFWRLYRCCRRSGSSLVMHFGE</sequence>
<accession>A0A7Z7VMU6</accession>
<protein>
    <submittedName>
        <fullName evidence="2">TIGR03756 family integrating conjugative element protein</fullName>
    </submittedName>
</protein>
<dbReference type="Proteomes" id="UP000294145">
    <property type="component" value="Unassembled WGS sequence"/>
</dbReference>
<gene>
    <name evidence="2" type="ORF">EYB64_12075</name>
</gene>
<feature type="chain" id="PRO_5031404918" evidence="1">
    <location>
        <begin position="32"/>
        <end position="390"/>
    </location>
</feature>
<dbReference type="EMBL" id="SISP01000020">
    <property type="protein sequence ID" value="TBM41304.1"/>
    <property type="molecule type" value="Genomic_DNA"/>
</dbReference>
<comment type="caution">
    <text evidence="2">The sequence shown here is derived from an EMBL/GenBank/DDBJ whole genome shotgun (WGS) entry which is preliminary data.</text>
</comment>